<protein>
    <submittedName>
        <fullName evidence="2">Uncharacterized protein</fullName>
    </submittedName>
</protein>
<proteinExistence type="predicted"/>
<dbReference type="AlphaFoldDB" id="A0A6A4GGZ1"/>
<keyword evidence="3" id="KW-1185">Reference proteome</keyword>
<accession>A0A6A4GGZ1</accession>
<dbReference type="EMBL" id="ML770084">
    <property type="protein sequence ID" value="KAE9384768.1"/>
    <property type="molecule type" value="Genomic_DNA"/>
</dbReference>
<evidence type="ECO:0000256" key="1">
    <source>
        <dbReference type="SAM" id="MobiDB-lite"/>
    </source>
</evidence>
<evidence type="ECO:0000313" key="2">
    <source>
        <dbReference type="EMBL" id="KAE9384768.1"/>
    </source>
</evidence>
<name>A0A6A4GGZ1_9AGAR</name>
<organism evidence="2 3">
    <name type="scientific">Gymnopus androsaceus JB14</name>
    <dbReference type="NCBI Taxonomy" id="1447944"/>
    <lineage>
        <taxon>Eukaryota</taxon>
        <taxon>Fungi</taxon>
        <taxon>Dikarya</taxon>
        <taxon>Basidiomycota</taxon>
        <taxon>Agaricomycotina</taxon>
        <taxon>Agaricomycetes</taxon>
        <taxon>Agaricomycetidae</taxon>
        <taxon>Agaricales</taxon>
        <taxon>Marasmiineae</taxon>
        <taxon>Omphalotaceae</taxon>
        <taxon>Gymnopus</taxon>
    </lineage>
</organism>
<evidence type="ECO:0000313" key="3">
    <source>
        <dbReference type="Proteomes" id="UP000799118"/>
    </source>
</evidence>
<sequence>MNSDFMPEDLISNTAWDLLCSSPQSIMRSREGDIAIQLSKLSSFLTKQLAVILGAPDTDLVDKFNYNSYGAQNSGLPPLPSPPSLRSGGPPGWEVVSGHPKASFALILIGGSPLPNLNP</sequence>
<reference evidence="2" key="1">
    <citation type="journal article" date="2019" name="Environ. Microbiol.">
        <title>Fungal ecological strategies reflected in gene transcription - a case study of two litter decomposers.</title>
        <authorList>
            <person name="Barbi F."/>
            <person name="Kohler A."/>
            <person name="Barry K."/>
            <person name="Baskaran P."/>
            <person name="Daum C."/>
            <person name="Fauchery L."/>
            <person name="Ihrmark K."/>
            <person name="Kuo A."/>
            <person name="LaButti K."/>
            <person name="Lipzen A."/>
            <person name="Morin E."/>
            <person name="Grigoriev I.V."/>
            <person name="Henrissat B."/>
            <person name="Lindahl B."/>
            <person name="Martin F."/>
        </authorList>
    </citation>
    <scope>NUCLEOTIDE SEQUENCE</scope>
    <source>
        <strain evidence="2">JB14</strain>
    </source>
</reference>
<gene>
    <name evidence="2" type="ORF">BT96DRAFT_950324</name>
</gene>
<dbReference type="Proteomes" id="UP000799118">
    <property type="component" value="Unassembled WGS sequence"/>
</dbReference>
<feature type="region of interest" description="Disordered" evidence="1">
    <location>
        <begin position="72"/>
        <end position="93"/>
    </location>
</feature>